<proteinExistence type="predicted"/>
<dbReference type="SUPFAM" id="SSF52540">
    <property type="entry name" value="P-loop containing nucleoside triphosphate hydrolases"/>
    <property type="match status" value="2"/>
</dbReference>
<dbReference type="PROSITE" id="PS50893">
    <property type="entry name" value="ABC_TRANSPORTER_2"/>
    <property type="match status" value="2"/>
</dbReference>
<dbReference type="Gene3D" id="3.40.50.300">
    <property type="entry name" value="P-loop containing nucleotide triphosphate hydrolases"/>
    <property type="match status" value="2"/>
</dbReference>
<dbReference type="SMART" id="SM00382">
    <property type="entry name" value="AAA"/>
    <property type="match status" value="2"/>
</dbReference>
<dbReference type="Pfam" id="PF12848">
    <property type="entry name" value="ABC_tran_Xtn"/>
    <property type="match status" value="1"/>
</dbReference>
<dbReference type="GO" id="GO:0005524">
    <property type="term" value="F:ATP binding"/>
    <property type="evidence" value="ECO:0007669"/>
    <property type="project" value="UniProtKB-KW"/>
</dbReference>
<keyword evidence="3" id="KW-0175">Coiled coil</keyword>
<evidence type="ECO:0000259" key="5">
    <source>
        <dbReference type="PROSITE" id="PS50893"/>
    </source>
</evidence>
<reference evidence="6 7" key="1">
    <citation type="submission" date="2021-01" db="EMBL/GenBank/DDBJ databases">
        <title>Genome public.</title>
        <authorList>
            <person name="Liu C."/>
            <person name="Sun Q."/>
        </authorList>
    </citation>
    <scope>NUCLEOTIDE SEQUENCE [LARGE SCALE GENOMIC DNA]</scope>
    <source>
        <strain evidence="6 7">YIM B02515</strain>
    </source>
</reference>
<dbReference type="InterPro" id="IPR037118">
    <property type="entry name" value="Val-tRNA_synth_C_sf"/>
</dbReference>
<evidence type="ECO:0000313" key="7">
    <source>
        <dbReference type="Proteomes" id="UP000632377"/>
    </source>
</evidence>
<dbReference type="InterPro" id="IPR017871">
    <property type="entry name" value="ABC_transporter-like_CS"/>
</dbReference>
<dbReference type="Gene3D" id="1.10.287.380">
    <property type="entry name" value="Valyl-tRNA synthetase, C-terminal domain"/>
    <property type="match status" value="1"/>
</dbReference>
<dbReference type="CDD" id="cd03221">
    <property type="entry name" value="ABCF_EF-3"/>
    <property type="match status" value="2"/>
</dbReference>
<dbReference type="Proteomes" id="UP000632377">
    <property type="component" value="Unassembled WGS sequence"/>
</dbReference>
<accession>A0ABS1TEZ2</accession>
<keyword evidence="2 6" id="KW-0067">ATP-binding</keyword>
<evidence type="ECO:0000256" key="3">
    <source>
        <dbReference type="SAM" id="Coils"/>
    </source>
</evidence>
<evidence type="ECO:0000313" key="6">
    <source>
        <dbReference type="EMBL" id="MBL4936533.1"/>
    </source>
</evidence>
<dbReference type="InterPro" id="IPR051309">
    <property type="entry name" value="ABCF_ATPase"/>
</dbReference>
<dbReference type="InterPro" id="IPR032781">
    <property type="entry name" value="ABC_tran_Xtn"/>
</dbReference>
<name>A0ABS1TEZ2_9CLOT</name>
<dbReference type="Pfam" id="PF16326">
    <property type="entry name" value="ABC_tran_CTD"/>
    <property type="match status" value="1"/>
</dbReference>
<evidence type="ECO:0000256" key="4">
    <source>
        <dbReference type="SAM" id="MobiDB-lite"/>
    </source>
</evidence>
<dbReference type="PROSITE" id="PS00211">
    <property type="entry name" value="ABC_TRANSPORTER_1"/>
    <property type="match status" value="1"/>
</dbReference>
<comment type="caution">
    <text evidence="6">The sequence shown here is derived from an EMBL/GenBank/DDBJ whole genome shotgun (WGS) entry which is preliminary data.</text>
</comment>
<dbReference type="InterPro" id="IPR032524">
    <property type="entry name" value="ABC_tran_C"/>
</dbReference>
<dbReference type="InterPro" id="IPR003593">
    <property type="entry name" value="AAA+_ATPase"/>
</dbReference>
<dbReference type="InterPro" id="IPR027417">
    <property type="entry name" value="P-loop_NTPase"/>
</dbReference>
<feature type="domain" description="ABC transporter" evidence="5">
    <location>
        <begin position="313"/>
        <end position="531"/>
    </location>
</feature>
<dbReference type="InterPro" id="IPR003439">
    <property type="entry name" value="ABC_transporter-like_ATP-bd"/>
</dbReference>
<dbReference type="PANTHER" id="PTHR42855:SF1">
    <property type="entry name" value="ABC TRANSPORTER DOMAIN-CONTAINING PROTEIN"/>
    <property type="match status" value="1"/>
</dbReference>
<sequence length="636" mass="72743">MNLLSAENISKSYSEKQLLNNINLGINEGDKIGIIGVNGTGKSTFLKILSKVEEPDEGRVIIGNSVTIEYLPQNPYFDPEATVLEQVFKGNSEVMKLIRDYEEALQNPDSSGEKLIKLTHAMDTLNAWTLESEAKTILTKLGVLDFSAKVANLSGGQKKRIALASALINPSDLLILDEPTNHLDNDTIDWLEQYLNKRKGALLMITHDRYFLDRVVNEIIELDSGNLYLYKGNYSIFLEKKAEREEIENANEKKRQSLFKKELAWIRRGAKARTTKQKARIDRFEKLSDSLSDAAEDKLEISVGSSRLGKKIIELEHINKAFDYKKVIDDFTYIILRNDRIGIIGQNGSGKSTLMNVISGKINPDSGIVDVGETVKIGYYTQENYHMDESLRAIEYIREGAEYIENAEGYKITASQMMERFLFSGTLQWTPISKLSGGEKRRLYLLRVLMEAPNILLLDEPTNDLDIETLTILEDYIDDFQGAVIAVSHDRYFLDRIAEKIFLFEGQGKIKQYTGNYTEFREIKETEDDIANNSRDNNKQNVNKNSDTVDKKKEKPLKFSFKEQKEYDEIDSVILELECKIEETEEKINGASSDYNLLQDLLKEKDTLEKQLEEKMDRWVYLNELAEKITDAKQNK</sequence>
<protein>
    <submittedName>
        <fullName evidence="6">ABC-F family ATP-binding cassette domain-containing protein</fullName>
    </submittedName>
</protein>
<dbReference type="Pfam" id="PF00005">
    <property type="entry name" value="ABC_tran"/>
    <property type="match status" value="2"/>
</dbReference>
<evidence type="ECO:0000256" key="1">
    <source>
        <dbReference type="ARBA" id="ARBA00022741"/>
    </source>
</evidence>
<feature type="compositionally biased region" description="Polar residues" evidence="4">
    <location>
        <begin position="531"/>
        <end position="546"/>
    </location>
</feature>
<evidence type="ECO:0000256" key="2">
    <source>
        <dbReference type="ARBA" id="ARBA00022840"/>
    </source>
</evidence>
<dbReference type="RefSeq" id="WP_202749292.1">
    <property type="nucleotide sequence ID" value="NZ_JAESWC010000007.1"/>
</dbReference>
<organism evidence="6 7">
    <name type="scientific">Clostridium rhizosphaerae</name>
    <dbReference type="NCBI Taxonomy" id="2803861"/>
    <lineage>
        <taxon>Bacteria</taxon>
        <taxon>Bacillati</taxon>
        <taxon>Bacillota</taxon>
        <taxon>Clostridia</taxon>
        <taxon>Eubacteriales</taxon>
        <taxon>Clostridiaceae</taxon>
        <taxon>Clostridium</taxon>
    </lineage>
</organism>
<dbReference type="EMBL" id="JAESWC010000007">
    <property type="protein sequence ID" value="MBL4936533.1"/>
    <property type="molecule type" value="Genomic_DNA"/>
</dbReference>
<keyword evidence="7" id="KW-1185">Reference proteome</keyword>
<feature type="region of interest" description="Disordered" evidence="4">
    <location>
        <begin position="531"/>
        <end position="550"/>
    </location>
</feature>
<dbReference type="PANTHER" id="PTHR42855">
    <property type="entry name" value="ABC TRANSPORTER ATP-BINDING SUBUNIT"/>
    <property type="match status" value="1"/>
</dbReference>
<feature type="domain" description="ABC transporter" evidence="5">
    <location>
        <begin position="4"/>
        <end position="249"/>
    </location>
</feature>
<gene>
    <name evidence="6" type="ORF">JK636_12270</name>
</gene>
<keyword evidence="1" id="KW-0547">Nucleotide-binding</keyword>
<feature type="coiled-coil region" evidence="3">
    <location>
        <begin position="567"/>
        <end position="618"/>
    </location>
</feature>